<dbReference type="Pfam" id="PF00344">
    <property type="entry name" value="SecY"/>
    <property type="match status" value="1"/>
</dbReference>
<keyword evidence="15" id="KW-1185">Reference proteome</keyword>
<keyword evidence="10" id="KW-1003">Cell membrane</keyword>
<dbReference type="PROSITE" id="PS00756">
    <property type="entry name" value="SECY_2"/>
    <property type="match status" value="1"/>
</dbReference>
<gene>
    <name evidence="10" type="primary">secY</name>
    <name evidence="14" type="ORF">DFO70_11923</name>
</gene>
<evidence type="ECO:0000256" key="2">
    <source>
        <dbReference type="ARBA" id="ARBA00005751"/>
    </source>
</evidence>
<dbReference type="InterPro" id="IPR030659">
    <property type="entry name" value="SecY_CS"/>
</dbReference>
<comment type="caution">
    <text evidence="14">The sequence shown here is derived from an EMBL/GenBank/DDBJ whole genome shotgun (WGS) entry which is preliminary data.</text>
</comment>
<sequence>MFQTISNFMRVGDIRRKIIFTLLMLIVFRIGTFIPVPGVNADLLKAQDELNVFGVLNTFGGGALLNFSILAMGIMPYITASIIVQLLQMDVVPKFTEWSKQGEVGRRKLAQFTRYFTIVLGFIQALGMSYGFNNLAGGMLIENPSITSYLLIAVVLTAGTAFLMWLGEQITSKGVGNGISIIIFAGIAAGIPSTVNQIYAQQFENAGEQLFLRIVTVVLILVAVIAIVVGTIFIQQALRKIPIQYAKRVTAGKNSAGGQSTHLPLKVNAAGVIPVIFAISFIITPRTIAGFFEQNDVTLWIQKIFDYTSPIGMVIYSALIIAFTYFYAFIQVNPEQVAENLKKQGGYIPGIRPGNNTQEYLTRVLYRLTLVGALFLTVISILPVFFINIAGLPESAQIGGTSLLIVVGVALETMKQLEAQLVKRHYKGFIK</sequence>
<feature type="transmembrane region" description="Helical" evidence="10">
    <location>
        <begin position="211"/>
        <end position="234"/>
    </location>
</feature>
<protein>
    <recommendedName>
        <fullName evidence="9 10">Protein translocase subunit SecY</fullName>
    </recommendedName>
</protein>
<feature type="transmembrane region" description="Helical" evidence="10">
    <location>
        <begin position="18"/>
        <end position="39"/>
    </location>
</feature>
<evidence type="ECO:0000256" key="3">
    <source>
        <dbReference type="ARBA" id="ARBA00022448"/>
    </source>
</evidence>
<evidence type="ECO:0000256" key="12">
    <source>
        <dbReference type="RuleBase" id="RU003484"/>
    </source>
</evidence>
<feature type="transmembrane region" description="Helical" evidence="10">
    <location>
        <begin position="178"/>
        <end position="199"/>
    </location>
</feature>
<evidence type="ECO:0000256" key="13">
    <source>
        <dbReference type="RuleBase" id="RU004349"/>
    </source>
</evidence>
<evidence type="ECO:0000256" key="11">
    <source>
        <dbReference type="RuleBase" id="RU000537"/>
    </source>
</evidence>
<dbReference type="InterPro" id="IPR002208">
    <property type="entry name" value="SecY/SEC61-alpha"/>
</dbReference>
<accession>A0A366JKR9</accession>
<evidence type="ECO:0000256" key="7">
    <source>
        <dbReference type="ARBA" id="ARBA00023010"/>
    </source>
</evidence>
<evidence type="ECO:0000256" key="5">
    <source>
        <dbReference type="ARBA" id="ARBA00022927"/>
    </source>
</evidence>
<dbReference type="RefSeq" id="WP_113885236.1">
    <property type="nucleotide sequence ID" value="NZ_QNSF01000019.1"/>
</dbReference>
<dbReference type="PRINTS" id="PR00303">
    <property type="entry name" value="SECYTRNLCASE"/>
</dbReference>
<proteinExistence type="inferred from homology"/>
<comment type="similarity">
    <text evidence="2 10 13">Belongs to the SecY/SEC61-alpha family.</text>
</comment>
<evidence type="ECO:0000256" key="10">
    <source>
        <dbReference type="HAMAP-Rule" id="MF_01465"/>
    </source>
</evidence>
<keyword evidence="6 10" id="KW-1133">Transmembrane helix</keyword>
<dbReference type="GO" id="GO:0006605">
    <property type="term" value="P:protein targeting"/>
    <property type="evidence" value="ECO:0007669"/>
    <property type="project" value="UniProtKB-UniRule"/>
</dbReference>
<evidence type="ECO:0000256" key="4">
    <source>
        <dbReference type="ARBA" id="ARBA00022692"/>
    </source>
</evidence>
<dbReference type="PROSITE" id="PS00755">
    <property type="entry name" value="SECY_1"/>
    <property type="match status" value="1"/>
</dbReference>
<evidence type="ECO:0000256" key="1">
    <source>
        <dbReference type="ARBA" id="ARBA00004141"/>
    </source>
</evidence>
<dbReference type="Gene3D" id="1.10.3370.10">
    <property type="entry name" value="SecY subunit domain"/>
    <property type="match status" value="1"/>
</dbReference>
<dbReference type="InterPro" id="IPR023201">
    <property type="entry name" value="SecY_dom_sf"/>
</dbReference>
<dbReference type="GO" id="GO:0065002">
    <property type="term" value="P:intracellular protein transmembrane transport"/>
    <property type="evidence" value="ECO:0007669"/>
    <property type="project" value="UniProtKB-UniRule"/>
</dbReference>
<keyword evidence="3 10" id="KW-0813">Transport</keyword>
<comment type="function">
    <text evidence="10 11">The central subunit of the protein translocation channel SecYEG. Consists of two halves formed by TMs 1-5 and 6-10. These two domains form a lateral gate at the front which open onto the bilayer between TMs 2 and 7, and are clamped together by SecE at the back. The channel is closed by both a pore ring composed of hydrophobic SecY resides and a short helix (helix 2A) on the extracellular side of the membrane which forms a plug. The plug probably moves laterally to allow the channel to open. The ring and the pore may move independently.</text>
</comment>
<feature type="transmembrane region" description="Helical" evidence="10">
    <location>
        <begin position="269"/>
        <end position="291"/>
    </location>
</feature>
<dbReference type="OrthoDB" id="9809248at2"/>
<dbReference type="Proteomes" id="UP000252731">
    <property type="component" value="Unassembled WGS sequence"/>
</dbReference>
<dbReference type="AlphaFoldDB" id="A0A366JKR9"/>
<dbReference type="PIRSF" id="PIRSF004557">
    <property type="entry name" value="SecY"/>
    <property type="match status" value="1"/>
</dbReference>
<comment type="subcellular location">
    <subcellularLocation>
        <location evidence="10">Cell membrane</location>
        <topology evidence="10">Multi-pass membrane protein</topology>
    </subcellularLocation>
    <subcellularLocation>
        <location evidence="1 12">Membrane</location>
        <topology evidence="1 12">Multi-pass membrane protein</topology>
    </subcellularLocation>
</comment>
<dbReference type="SUPFAM" id="SSF103491">
    <property type="entry name" value="Preprotein translocase SecY subunit"/>
    <property type="match status" value="1"/>
</dbReference>
<organism evidence="14 15">
    <name type="scientific">Cytobacillus firmus</name>
    <name type="common">Bacillus firmus</name>
    <dbReference type="NCBI Taxonomy" id="1399"/>
    <lineage>
        <taxon>Bacteria</taxon>
        <taxon>Bacillati</taxon>
        <taxon>Bacillota</taxon>
        <taxon>Bacilli</taxon>
        <taxon>Bacillales</taxon>
        <taxon>Bacillaceae</taxon>
        <taxon>Cytobacillus</taxon>
    </lineage>
</organism>
<dbReference type="PANTHER" id="PTHR10906">
    <property type="entry name" value="SECY/SEC61-ALPHA FAMILY MEMBER"/>
    <property type="match status" value="1"/>
</dbReference>
<dbReference type="NCBIfam" id="TIGR00967">
    <property type="entry name" value="3a0501s007"/>
    <property type="match status" value="1"/>
</dbReference>
<feature type="transmembrane region" description="Helical" evidence="10">
    <location>
        <begin position="115"/>
        <end position="133"/>
    </location>
</feature>
<dbReference type="STRING" id="1399.VL14_20205"/>
<keyword evidence="5 10" id="KW-0653">Protein transport</keyword>
<feature type="transmembrane region" description="Helical" evidence="10">
    <location>
        <begin position="145"/>
        <end position="166"/>
    </location>
</feature>
<evidence type="ECO:0000256" key="6">
    <source>
        <dbReference type="ARBA" id="ARBA00022989"/>
    </source>
</evidence>
<dbReference type="HAMAP" id="MF_01465">
    <property type="entry name" value="SecY"/>
    <property type="match status" value="1"/>
</dbReference>
<keyword evidence="7 10" id="KW-0811">Translocation</keyword>
<feature type="transmembrane region" description="Helical" evidence="10">
    <location>
        <begin position="59"/>
        <end position="84"/>
    </location>
</feature>
<dbReference type="GO" id="GO:0005886">
    <property type="term" value="C:plasma membrane"/>
    <property type="evidence" value="ECO:0007669"/>
    <property type="project" value="UniProtKB-SubCell"/>
</dbReference>
<evidence type="ECO:0000313" key="14">
    <source>
        <dbReference type="EMBL" id="RBP87469.1"/>
    </source>
</evidence>
<dbReference type="FunFam" id="1.10.3370.10:FF:000001">
    <property type="entry name" value="Preprotein translocase subunit SecY"/>
    <property type="match status" value="1"/>
</dbReference>
<dbReference type="EMBL" id="QNSF01000019">
    <property type="protein sequence ID" value="RBP87469.1"/>
    <property type="molecule type" value="Genomic_DNA"/>
</dbReference>
<feature type="transmembrane region" description="Helical" evidence="10">
    <location>
        <begin position="396"/>
        <end position="414"/>
    </location>
</feature>
<name>A0A366JKR9_CYTFI</name>
<reference evidence="14 15" key="1">
    <citation type="submission" date="2018-06" db="EMBL/GenBank/DDBJ databases">
        <title>Freshwater and sediment microbial communities from various areas in North America, analyzing microbe dynamics in response to fracking.</title>
        <authorList>
            <person name="Lamendella R."/>
        </authorList>
    </citation>
    <scope>NUCLEOTIDE SEQUENCE [LARGE SCALE GENOMIC DNA]</scope>
    <source>
        <strain evidence="14 15">14_TX</strain>
    </source>
</reference>
<evidence type="ECO:0000256" key="9">
    <source>
        <dbReference type="ARBA" id="ARBA00039733"/>
    </source>
</evidence>
<feature type="transmembrane region" description="Helical" evidence="10">
    <location>
        <begin position="311"/>
        <end position="330"/>
    </location>
</feature>
<evidence type="ECO:0000256" key="8">
    <source>
        <dbReference type="ARBA" id="ARBA00023136"/>
    </source>
</evidence>
<comment type="subunit">
    <text evidence="10">Component of the Sec protein translocase complex. Heterotrimer consisting of SecY, SecE and SecG subunits. The heterotrimers can form oligomers, although 1 heterotrimer is thought to be able to translocate proteins. Interacts with the ribosome. Interacts with SecDF, and other proteins may be involved. Interacts with SecA.</text>
</comment>
<feature type="transmembrane region" description="Helical" evidence="10">
    <location>
        <begin position="368"/>
        <end position="390"/>
    </location>
</feature>
<dbReference type="GO" id="GO:0043952">
    <property type="term" value="P:protein transport by the Sec complex"/>
    <property type="evidence" value="ECO:0007669"/>
    <property type="project" value="UniProtKB-UniRule"/>
</dbReference>
<dbReference type="InterPro" id="IPR026593">
    <property type="entry name" value="SecY"/>
</dbReference>
<keyword evidence="4 10" id="KW-0812">Transmembrane</keyword>
<evidence type="ECO:0000313" key="15">
    <source>
        <dbReference type="Proteomes" id="UP000252731"/>
    </source>
</evidence>
<keyword evidence="8 10" id="KW-0472">Membrane</keyword>